<name>A0ABT8XVD5_9GAMM</name>
<evidence type="ECO:0000313" key="2">
    <source>
        <dbReference type="Proteomes" id="UP001171299"/>
    </source>
</evidence>
<organism evidence="1 2">
    <name type="scientific">Pantoea phytobeneficialis</name>
    <dbReference type="NCBI Taxonomy" id="2052056"/>
    <lineage>
        <taxon>Bacteria</taxon>
        <taxon>Pseudomonadati</taxon>
        <taxon>Pseudomonadota</taxon>
        <taxon>Gammaproteobacteria</taxon>
        <taxon>Enterobacterales</taxon>
        <taxon>Erwiniaceae</taxon>
        <taxon>Pantoea</taxon>
    </lineage>
</organism>
<gene>
    <name evidence="1" type="ORF">Q3404_12580</name>
</gene>
<reference evidence="1" key="1">
    <citation type="submission" date="2023-07" db="EMBL/GenBank/DDBJ databases">
        <title>The extreme plant-growth-promoting properties of Pantoea phytobeneficialis PF55 revealed by functional and genomic analysis.</title>
        <authorList>
            <person name="Nascimento F.X."/>
            <person name="Marcio R.J."/>
        </authorList>
    </citation>
    <scope>NUCLEOTIDE SEQUENCE</scope>
    <source>
        <strain evidence="1">PF55</strain>
    </source>
</reference>
<sequence length="1858" mass="207952">MMTHIPVCSTSSVPPTTPVLNALCRLNGIGDKFLSVKSSLIRPLSQSLSRVASLTANKLAARLPAVATVLNAWAGKELLSRRQVALWQEYLKNPNLPIDAALKNYLDPCFALLARYLLEQPVMKLLGGRTHQVAEFLHLEKANSLLDTMPNRQRLAQLYIDAKPEPQTLESEIQHALLLMIGISGSAGSEVKPRQLNIEIFNALYQELFAGEALRWEKNTTHPAEVQKWSEAEMEAKVQAFLTTKYAEQFSAQYVSSEMLVQLSGVPARIQSELLSMLWPADAEPTNTVLAQTDNLPPPPGIHIPFAGTLRTLSPAYQNMVLGKNSTLVLEIPVCPANRFMNTTTEGSGISLGGVGSATEDNMKLFLSNINAASTQVYFRSRHPATGFNAKLRPSPLPLLTYQPEKTDAPSSSLADGACPVTTMEIIDPPTHISPEPLFLLLPSGAAGALQNFDHWFSQMLNPTGVAGQRLDEADVTHTRLARHVIVDSRPKAVPVNDVQYDRLSEIPLIATVADPVQVDVKTASHACNLWQMILSHKPADERENGFARYAALITEDPSRREIGQDARFQDTTPRTPLNRLKILLLSLQTLITRPDEESPFVLDEKEFAYLQNDQRSGWSAGLAIMSDGEPRARLRLLGKMILPLIEGVLKAIDPATHFAGFASLNSNIIASLTEATIPTITIKEFARLTAEKTAAFCQALGQQFEQLSSLDLARIRLLLEEQCKDAFPVTEFAVHPKLQDETCFNELGLSAALAAPVVADHKRSAIPLQAIRQIALFMLLNQKTGTLINQLGQITYVSPGVKKKLTEWWEEETQTYADVLDFVRARRALDKILLHPHGITHLQLAEAKTDVQTTLRTFYRHTFLDLPREMRHGLKQNYPQPLPVTFIQVSRPEDPSPLKPCLGIIIQHNGKAFLVTPLPKIGDATRHTWFDVTEHQSGSGFRTEIQKQALMNILFRTADASARHQLTLTTSLLRFAPADSELWAANLAEIVVKKMEQLSNPSSAASLPPTTSTTASAESLVQSAWSTTLSLLFHSPLGECLSFVDNLFGLGLQQEPAEQSGLVKLGSLVVCVEQAMPEGEAWTVADTLVENGVQQAFRLAKRYQAKYRITTEAPQEDTAFIKWLEYEMKEFMDSFPELEDLYAHRDLKPWLAQQMQPSLSSLSKAAYLAEPTSMEKLNELAGYAHYLSDEEGKEYLFHPYGDSWLKFEVASTSLAATGELRYEIPAGAPPDRMVTVVKDAQGKLQVVADNLIRLLPSDASTKHNDCELSVPQGISVEEMFISTFNDNRLVIKIKTREGETFYRMLCASGAFIPFEPQIFANIPYRMGRGIENDPSTNESPIFRGRYALSRIYDTVRRHAILELYNLRKKLVSLRTVKELEVDIICLANQVNKLPAHLAMLKHADSLPESDITLHGFLELSQMVEEIARGVLTSISPELSPDQASYKEFLRKIKDAGRGINNIINVFGLPDSDHSLTQHDIDSYATLAKKLVNFASVFKSEMTSSEVANAAFRARQLAYIDDYGDQIFKADDITEVFLATVSIPEELRGIRYVGTGSTVWNKFPWMRKELEQIDDEDRLNMDKISAAISHNSDFIAQSLKKIFHVAESETLDVALFEKLLHQYRITLESDTEYRIKVFKDAIGYNPKTKQYALINMKTMPERELFSWNGLSGFATEHKKRDEIAVSCANQGHKKSLATTVRHEDGHNIIRKFVPHAKKIIGEPYLDWPERQRSLVRSEQRELLHKLMSAPAVFRAYLQDLEEFTRSYFHACVYSSNAEIARLASEIRDSWAYPVTESNQQKIDRIIDILATDPKLKIEPALPFPDFFNAMVQQLVESVPKEVADRVEAEWDPTDWRKR</sequence>
<proteinExistence type="predicted"/>
<protein>
    <submittedName>
        <fullName evidence="1">Uncharacterized protein</fullName>
    </submittedName>
</protein>
<evidence type="ECO:0000313" key="1">
    <source>
        <dbReference type="EMBL" id="MDO6407414.1"/>
    </source>
</evidence>
<comment type="caution">
    <text evidence="1">The sequence shown here is derived from an EMBL/GenBank/DDBJ whole genome shotgun (WGS) entry which is preliminary data.</text>
</comment>
<keyword evidence="2" id="KW-1185">Reference proteome</keyword>
<dbReference type="EMBL" id="JAUOOM010000011">
    <property type="protein sequence ID" value="MDO6407414.1"/>
    <property type="molecule type" value="Genomic_DNA"/>
</dbReference>
<dbReference type="RefSeq" id="WP_208726733.1">
    <property type="nucleotide sequence ID" value="NZ_CP024638.1"/>
</dbReference>
<dbReference type="Proteomes" id="UP001171299">
    <property type="component" value="Unassembled WGS sequence"/>
</dbReference>
<accession>A0ABT8XVD5</accession>